<evidence type="ECO:0000259" key="1">
    <source>
        <dbReference type="Pfam" id="PF02771"/>
    </source>
</evidence>
<dbReference type="InterPro" id="IPR013786">
    <property type="entry name" value="AcylCoA_DH/ox_N"/>
</dbReference>
<reference evidence="2" key="1">
    <citation type="submission" date="2021-11" db="EMBL/GenBank/DDBJ databases">
        <title>Genome sequence.</title>
        <authorList>
            <person name="Sun Q."/>
        </authorList>
    </citation>
    <scope>NUCLEOTIDE SEQUENCE</scope>
    <source>
        <strain evidence="2">JC732</strain>
    </source>
</reference>
<dbReference type="PANTHER" id="PTHR43884">
    <property type="entry name" value="ACYL-COA DEHYDROGENASE"/>
    <property type="match status" value="1"/>
</dbReference>
<dbReference type="Gene3D" id="2.40.110.10">
    <property type="entry name" value="Butyryl-CoA Dehydrogenase, subunit A, domain 2"/>
    <property type="match status" value="1"/>
</dbReference>
<sequence>MIQHPSDPELDLLCEQLHQLASEETWPATSLQACGDAGVYRWFLSEEDGGLGWSDADVVRGYLKLSAACLTTTFIITQRTGACRRIAGSSNEVARERLLPGLASGATFATVGISHLTTSRRHLSKPVLGAKVDGDSFLLDGYSPWVTGGVYADTLVVGATLEDGRELLAAVPGNAPGVTAEKPADLVGLSGSATGMVKFSQVRIGPDDLLAGPMENVMKAGVGAKTGGLETSTLAIGLANAAAAYIREEAVKRTELSAPAESFAQELSDLEADLLSAAAGQPLCSTEQLRSRANSIALRSTQAALSAAKGAGYVTGHPVGRWCREALFFLVWSCPQPVQQANLCELAGIVD</sequence>
<dbReference type="RefSeq" id="WP_230222571.1">
    <property type="nucleotide sequence ID" value="NZ_JAJKFT010000010.1"/>
</dbReference>
<evidence type="ECO:0000313" key="2">
    <source>
        <dbReference type="EMBL" id="MCC9630987.1"/>
    </source>
</evidence>
<name>A0A9X1SI69_9BACT</name>
<dbReference type="GO" id="GO:0003995">
    <property type="term" value="F:acyl-CoA dehydrogenase activity"/>
    <property type="evidence" value="ECO:0007669"/>
    <property type="project" value="TreeGrafter"/>
</dbReference>
<accession>A0A9X1SI69</accession>
<protein>
    <submittedName>
        <fullName evidence="2">Acyl-CoA/acyl-ACP dehydrogenase</fullName>
    </submittedName>
</protein>
<dbReference type="Gene3D" id="1.10.540.10">
    <property type="entry name" value="Acyl-CoA dehydrogenase/oxidase, N-terminal domain"/>
    <property type="match status" value="1"/>
</dbReference>
<dbReference type="InterPro" id="IPR009100">
    <property type="entry name" value="AcylCoA_DH/oxidase_NM_dom_sf"/>
</dbReference>
<dbReference type="InterPro" id="IPR037069">
    <property type="entry name" value="AcylCoA_DH/ox_N_sf"/>
</dbReference>
<proteinExistence type="predicted"/>
<dbReference type="PANTHER" id="PTHR43884:SF12">
    <property type="entry name" value="ISOVALERYL-COA DEHYDROGENASE, MITOCHONDRIAL-RELATED"/>
    <property type="match status" value="1"/>
</dbReference>
<feature type="domain" description="Acyl-CoA dehydrogenase/oxidase N-terminal" evidence="1">
    <location>
        <begin position="18"/>
        <end position="105"/>
    </location>
</feature>
<dbReference type="InterPro" id="IPR046373">
    <property type="entry name" value="Acyl-CoA_Oxase/DH_mid-dom_sf"/>
</dbReference>
<comment type="caution">
    <text evidence="2">The sequence shown here is derived from an EMBL/GenBank/DDBJ whole genome shotgun (WGS) entry which is preliminary data.</text>
</comment>
<dbReference type="Pfam" id="PF02771">
    <property type="entry name" value="Acyl-CoA_dh_N"/>
    <property type="match status" value="1"/>
</dbReference>
<dbReference type="GO" id="GO:0050660">
    <property type="term" value="F:flavin adenine dinucleotide binding"/>
    <property type="evidence" value="ECO:0007669"/>
    <property type="project" value="InterPro"/>
</dbReference>
<gene>
    <name evidence="2" type="ORF">LOC68_21565</name>
</gene>
<dbReference type="EMBL" id="JAJKFT010000010">
    <property type="protein sequence ID" value="MCC9630987.1"/>
    <property type="molecule type" value="Genomic_DNA"/>
</dbReference>
<dbReference type="Proteomes" id="UP001139103">
    <property type="component" value="Unassembled WGS sequence"/>
</dbReference>
<keyword evidence="3" id="KW-1185">Reference proteome</keyword>
<dbReference type="AlphaFoldDB" id="A0A9X1SI69"/>
<evidence type="ECO:0000313" key="3">
    <source>
        <dbReference type="Proteomes" id="UP001139103"/>
    </source>
</evidence>
<dbReference type="SUPFAM" id="SSF56645">
    <property type="entry name" value="Acyl-CoA dehydrogenase NM domain-like"/>
    <property type="match status" value="1"/>
</dbReference>
<organism evidence="2 3">
    <name type="scientific">Blastopirellula sediminis</name>
    <dbReference type="NCBI Taxonomy" id="2894196"/>
    <lineage>
        <taxon>Bacteria</taxon>
        <taxon>Pseudomonadati</taxon>
        <taxon>Planctomycetota</taxon>
        <taxon>Planctomycetia</taxon>
        <taxon>Pirellulales</taxon>
        <taxon>Pirellulaceae</taxon>
        <taxon>Blastopirellula</taxon>
    </lineage>
</organism>